<proteinExistence type="inferred from homology"/>
<dbReference type="InterPro" id="IPR038076">
    <property type="entry name" value="MgtE_N_sf"/>
</dbReference>
<dbReference type="Proteomes" id="UP001209666">
    <property type="component" value="Unassembled WGS sequence"/>
</dbReference>
<comment type="caution">
    <text evidence="11">The sequence shown here is derived from an EMBL/GenBank/DDBJ whole genome shotgun (WGS) entry which is preliminary data.</text>
</comment>
<keyword evidence="8" id="KW-0129">CBS domain</keyword>
<dbReference type="SUPFAM" id="SSF54631">
    <property type="entry name" value="CBS-domain pair"/>
    <property type="match status" value="1"/>
</dbReference>
<feature type="domain" description="CBS" evidence="10">
    <location>
        <begin position="203"/>
        <end position="261"/>
    </location>
</feature>
<evidence type="ECO:0000256" key="2">
    <source>
        <dbReference type="ARBA" id="ARBA00009749"/>
    </source>
</evidence>
<sequence length="463" mass="52072">MDEKLKEQNYVEELIEIIRSTKSNEELRDKLSDYHENDIADAFVRLDEEERKRLYPILGAEQVAEIFTYIDDPDLYLNELDLDKAARVISYMDSDDAVDVLDELDDSKQAQLVELLDEESSHDIKMIQSYEDDEIGSKMTTNFIVIKNDLTIRQAMRELIRQAGENDNILTVYVTDEAGKFYGAIDLKDLIIARENNALEDIISTSYPYLRDHEQISECIERMKDYAEDSIPVLDENDEILGVITSQDIVEVVDDEMGDDYAKLAGLTAEEDLQETLVESMKKRLPWLIILLVLGMGVSSVVGIFETVVAVIPIVMCFQSLILDMAGNVGTQSLAVTIRVLVDENLTSKQKRHLVGKEMRVGFMNGLFLGILAFSFIGLYVWLLKNNPVSHAFIISGCVGLALMIAMVISSLVGTLIPMLFHKIKIDPAVASGPLITTINDLVAVVTYYGLVWLLLIDVLHFA</sequence>
<reference evidence="12" key="3">
    <citation type="submission" date="2022-09" db="EMBL/GenBank/DDBJ databases">
        <authorList>
            <person name="Hitch T.C.A."/>
        </authorList>
    </citation>
    <scope>NUCLEOTIDE SEQUENCE</scope>
    <source>
        <strain evidence="12">Sanger_19</strain>
    </source>
</reference>
<keyword evidence="9" id="KW-1003">Cell membrane</keyword>
<evidence type="ECO:0000256" key="4">
    <source>
        <dbReference type="ARBA" id="ARBA00022692"/>
    </source>
</evidence>
<keyword evidence="9" id="KW-0479">Metal-binding</keyword>
<feature type="transmembrane region" description="Helical" evidence="9">
    <location>
        <begin position="287"/>
        <end position="315"/>
    </location>
</feature>
<dbReference type="InterPro" id="IPR000644">
    <property type="entry name" value="CBS_dom"/>
</dbReference>
<keyword evidence="5 9" id="KW-0460">Magnesium</keyword>
<reference evidence="11" key="2">
    <citation type="submission" date="2021-10" db="EMBL/GenBank/DDBJ databases">
        <title>Anaerobic single-cell dispensing facilitates the cultivation of human gut bacteria.</title>
        <authorList>
            <person name="Afrizal A."/>
        </authorList>
    </citation>
    <scope>NUCLEOTIDE SEQUENCE</scope>
    <source>
        <strain evidence="11">CLA-AA-H204</strain>
    </source>
</reference>
<dbReference type="InterPro" id="IPR006669">
    <property type="entry name" value="MgtE_transporter"/>
</dbReference>
<evidence type="ECO:0000313" key="11">
    <source>
        <dbReference type="EMBL" id="MCC2241169.1"/>
    </source>
</evidence>
<dbReference type="InterPro" id="IPR036739">
    <property type="entry name" value="SLC41_membr_dom_sf"/>
</dbReference>
<dbReference type="PANTHER" id="PTHR43773:SF1">
    <property type="entry name" value="MAGNESIUM TRANSPORTER MGTE"/>
    <property type="match status" value="1"/>
</dbReference>
<comment type="subunit">
    <text evidence="9">Homodimer.</text>
</comment>
<dbReference type="GO" id="GO:0015095">
    <property type="term" value="F:magnesium ion transmembrane transporter activity"/>
    <property type="evidence" value="ECO:0007669"/>
    <property type="project" value="UniProtKB-UniRule"/>
</dbReference>
<dbReference type="InterPro" id="IPR006667">
    <property type="entry name" value="SLC41_membr_dom"/>
</dbReference>
<dbReference type="InterPro" id="IPR046342">
    <property type="entry name" value="CBS_dom_sf"/>
</dbReference>
<accession>A0AAW4W974</accession>
<dbReference type="InterPro" id="IPR006668">
    <property type="entry name" value="Mg_transptr_MgtE_intracell_dom"/>
</dbReference>
<dbReference type="Pfam" id="PF00571">
    <property type="entry name" value="CBS"/>
    <property type="match status" value="2"/>
</dbReference>
<keyword evidence="6 9" id="KW-1133">Transmembrane helix</keyword>
<dbReference type="SMART" id="SM00924">
    <property type="entry name" value="MgtE_N"/>
    <property type="match status" value="1"/>
</dbReference>
<evidence type="ECO:0000259" key="10">
    <source>
        <dbReference type="PROSITE" id="PS51371"/>
    </source>
</evidence>
<evidence type="ECO:0000313" key="13">
    <source>
        <dbReference type="Proteomes" id="UP001198893"/>
    </source>
</evidence>
<evidence type="ECO:0000256" key="6">
    <source>
        <dbReference type="ARBA" id="ARBA00022989"/>
    </source>
</evidence>
<feature type="transmembrane region" description="Helical" evidence="9">
    <location>
        <begin position="363"/>
        <end position="383"/>
    </location>
</feature>
<comment type="caution">
    <text evidence="9">Lacks conserved residue(s) required for the propagation of feature annotation.</text>
</comment>
<comment type="function">
    <text evidence="9">Acts as a magnesium transporter.</text>
</comment>
<dbReference type="Pfam" id="PF01769">
    <property type="entry name" value="MgtE"/>
    <property type="match status" value="1"/>
</dbReference>
<keyword evidence="14" id="KW-1185">Reference proteome</keyword>
<dbReference type="PROSITE" id="PS51371">
    <property type="entry name" value="CBS"/>
    <property type="match status" value="2"/>
</dbReference>
<dbReference type="Gene3D" id="3.10.580.10">
    <property type="entry name" value="CBS-domain"/>
    <property type="match status" value="1"/>
</dbReference>
<dbReference type="PANTHER" id="PTHR43773">
    <property type="entry name" value="MAGNESIUM TRANSPORTER MGTE"/>
    <property type="match status" value="1"/>
</dbReference>
<keyword evidence="4 9" id="KW-0812">Transmembrane</keyword>
<comment type="similarity">
    <text evidence="2 9">Belongs to the SLC41A transporter family.</text>
</comment>
<dbReference type="GO" id="GO:0046872">
    <property type="term" value="F:metal ion binding"/>
    <property type="evidence" value="ECO:0007669"/>
    <property type="project" value="UniProtKB-KW"/>
</dbReference>
<dbReference type="NCBIfam" id="TIGR00400">
    <property type="entry name" value="mgtE"/>
    <property type="match status" value="1"/>
</dbReference>
<organism evidence="11 13">
    <name type="scientific">Roseburia amylophila</name>
    <dbReference type="NCBI Taxonomy" id="2981794"/>
    <lineage>
        <taxon>Bacteria</taxon>
        <taxon>Bacillati</taxon>
        <taxon>Bacillota</taxon>
        <taxon>Clostridia</taxon>
        <taxon>Lachnospirales</taxon>
        <taxon>Lachnospiraceae</taxon>
        <taxon>Roseburia</taxon>
    </lineage>
</organism>
<feature type="domain" description="CBS" evidence="10">
    <location>
        <begin position="139"/>
        <end position="202"/>
    </location>
</feature>
<dbReference type="CDD" id="cd04606">
    <property type="entry name" value="CBS_pair_Mg_transporter"/>
    <property type="match status" value="1"/>
</dbReference>
<feature type="transmembrane region" description="Helical" evidence="9">
    <location>
        <begin position="442"/>
        <end position="462"/>
    </location>
</feature>
<evidence type="ECO:0000313" key="14">
    <source>
        <dbReference type="Proteomes" id="UP001209666"/>
    </source>
</evidence>
<reference evidence="12 14" key="1">
    <citation type="journal article" date="2021" name="ISME Commun">
        <title>Automated analysis of genomic sequences facilitates high-throughput and comprehensive description of bacteria.</title>
        <authorList>
            <person name="Hitch T.C.A."/>
        </authorList>
    </citation>
    <scope>NUCLEOTIDE SEQUENCE [LARGE SCALE GENOMIC DNA]</scope>
    <source>
        <strain evidence="12 14">Sanger_19</strain>
    </source>
</reference>
<dbReference type="SMART" id="SM00116">
    <property type="entry name" value="CBS"/>
    <property type="match status" value="2"/>
</dbReference>
<protein>
    <recommendedName>
        <fullName evidence="9">Magnesium transporter MgtE</fullName>
    </recommendedName>
</protein>
<dbReference type="EMBL" id="JAJEQW010000002">
    <property type="protein sequence ID" value="MCC2241169.1"/>
    <property type="molecule type" value="Genomic_DNA"/>
</dbReference>
<evidence type="ECO:0000313" key="12">
    <source>
        <dbReference type="EMBL" id="MCU6716147.1"/>
    </source>
</evidence>
<dbReference type="GO" id="GO:0005886">
    <property type="term" value="C:plasma membrane"/>
    <property type="evidence" value="ECO:0007669"/>
    <property type="project" value="UniProtKB-SubCell"/>
</dbReference>
<keyword evidence="7 9" id="KW-0472">Membrane</keyword>
<evidence type="ECO:0000256" key="1">
    <source>
        <dbReference type="ARBA" id="ARBA00004141"/>
    </source>
</evidence>
<evidence type="ECO:0000256" key="7">
    <source>
        <dbReference type="ARBA" id="ARBA00023136"/>
    </source>
</evidence>
<keyword evidence="3 9" id="KW-0813">Transport</keyword>
<evidence type="ECO:0000256" key="5">
    <source>
        <dbReference type="ARBA" id="ARBA00022842"/>
    </source>
</evidence>
<evidence type="ECO:0000256" key="9">
    <source>
        <dbReference type="RuleBase" id="RU362011"/>
    </source>
</evidence>
<dbReference type="Gene3D" id="1.25.60.10">
    <property type="entry name" value="MgtE N-terminal domain-like"/>
    <property type="match status" value="1"/>
</dbReference>
<dbReference type="Proteomes" id="UP001198893">
    <property type="component" value="Unassembled WGS sequence"/>
</dbReference>
<dbReference type="EMBL" id="JAOQKI010000003">
    <property type="protein sequence ID" value="MCU6716147.1"/>
    <property type="molecule type" value="Genomic_DNA"/>
</dbReference>
<feature type="transmembrane region" description="Helical" evidence="9">
    <location>
        <begin position="389"/>
        <end position="421"/>
    </location>
</feature>
<name>A0AAW4W974_9FIRM</name>
<dbReference type="Pfam" id="PF03448">
    <property type="entry name" value="MgtE_N"/>
    <property type="match status" value="1"/>
</dbReference>
<dbReference type="RefSeq" id="WP_227700669.1">
    <property type="nucleotide sequence ID" value="NZ_JAJEQW010000002.1"/>
</dbReference>
<gene>
    <name evidence="11" type="primary">mgtE</name>
    <name evidence="11" type="ORF">LKD47_02470</name>
    <name evidence="12" type="ORF">OCV43_02495</name>
</gene>
<evidence type="ECO:0000256" key="3">
    <source>
        <dbReference type="ARBA" id="ARBA00022448"/>
    </source>
</evidence>
<evidence type="ECO:0000256" key="8">
    <source>
        <dbReference type="PROSITE-ProRule" id="PRU00703"/>
    </source>
</evidence>
<dbReference type="SUPFAM" id="SSF158791">
    <property type="entry name" value="MgtE N-terminal domain-like"/>
    <property type="match status" value="1"/>
</dbReference>
<dbReference type="Gene3D" id="1.10.357.20">
    <property type="entry name" value="SLC41 divalent cation transporters, integral membrane domain"/>
    <property type="match status" value="1"/>
</dbReference>
<dbReference type="SUPFAM" id="SSF161093">
    <property type="entry name" value="MgtE membrane domain-like"/>
    <property type="match status" value="1"/>
</dbReference>
<comment type="subcellular location">
    <subcellularLocation>
        <location evidence="9">Cell membrane</location>
        <topology evidence="9">Multi-pass membrane protein</topology>
    </subcellularLocation>
    <subcellularLocation>
        <location evidence="1">Membrane</location>
        <topology evidence="1">Multi-pass membrane protein</topology>
    </subcellularLocation>
</comment>
<dbReference type="AlphaFoldDB" id="A0AAW4W974"/>